<evidence type="ECO:0000256" key="2">
    <source>
        <dbReference type="ARBA" id="ARBA00022670"/>
    </source>
</evidence>
<proteinExistence type="inferred from homology"/>
<feature type="domain" description="NlpC/P60" evidence="7">
    <location>
        <begin position="151"/>
        <end position="269"/>
    </location>
</feature>
<feature type="region of interest" description="Disordered" evidence="5">
    <location>
        <begin position="199"/>
        <end position="218"/>
    </location>
</feature>
<protein>
    <submittedName>
        <fullName evidence="8">NlpC/P60 family protein</fullName>
    </submittedName>
</protein>
<dbReference type="InterPro" id="IPR006311">
    <property type="entry name" value="TAT_signal"/>
</dbReference>
<name>A0A2M9D102_9CELL</name>
<evidence type="ECO:0000256" key="4">
    <source>
        <dbReference type="ARBA" id="ARBA00022807"/>
    </source>
</evidence>
<dbReference type="PANTHER" id="PTHR47359">
    <property type="entry name" value="PEPTIDOGLYCAN DL-ENDOPEPTIDASE CWLO"/>
    <property type="match status" value="1"/>
</dbReference>
<gene>
    <name evidence="8" type="ORF">CLV28_0893</name>
</gene>
<sequence>MSTTQTLAEPRPDAHGEAPRRRRLSVALALAASLIGGTALAANPLAAAPAEAAVKRPAITVTASTSTIVKYKSSPMIRLKATYKGKPVRGVAYFKIDGHTFRKMSFDSRGYAWYRPSNRHSYGNHTLTAVAIPSSSTGLRGIQKSQRITVSKYSSRVLNVASKYVGTKYRYGGGTPAGFDCSGFTSYVYKKAGVKTLSRSSSAQRHQGKKISRSAARPGDLIWSPGHVAIYAGGNTMIDAPRPGKTVQFRQIWQSSPTFLRVSSKAITV</sequence>
<dbReference type="GO" id="GO:0006508">
    <property type="term" value="P:proteolysis"/>
    <property type="evidence" value="ECO:0007669"/>
    <property type="project" value="UniProtKB-KW"/>
</dbReference>
<dbReference type="GO" id="GO:0008234">
    <property type="term" value="F:cysteine-type peptidase activity"/>
    <property type="evidence" value="ECO:0007669"/>
    <property type="project" value="UniProtKB-KW"/>
</dbReference>
<evidence type="ECO:0000313" key="8">
    <source>
        <dbReference type="EMBL" id="PJJ77668.1"/>
    </source>
</evidence>
<dbReference type="InterPro" id="IPR038765">
    <property type="entry name" value="Papain-like_cys_pep_sf"/>
</dbReference>
<comment type="similarity">
    <text evidence="1">Belongs to the peptidase C40 family.</text>
</comment>
<keyword evidence="9" id="KW-1185">Reference proteome</keyword>
<evidence type="ECO:0000256" key="1">
    <source>
        <dbReference type="ARBA" id="ARBA00007074"/>
    </source>
</evidence>
<feature type="region of interest" description="Disordered" evidence="5">
    <location>
        <begin position="1"/>
        <end position="20"/>
    </location>
</feature>
<evidence type="ECO:0000256" key="3">
    <source>
        <dbReference type="ARBA" id="ARBA00022801"/>
    </source>
</evidence>
<feature type="compositionally biased region" description="Basic and acidic residues" evidence="5">
    <location>
        <begin position="10"/>
        <end position="19"/>
    </location>
</feature>
<evidence type="ECO:0000256" key="6">
    <source>
        <dbReference type="SAM" id="SignalP"/>
    </source>
</evidence>
<evidence type="ECO:0000259" key="7">
    <source>
        <dbReference type="PROSITE" id="PS51935"/>
    </source>
</evidence>
<dbReference type="PROSITE" id="PS51935">
    <property type="entry name" value="NLPC_P60"/>
    <property type="match status" value="1"/>
</dbReference>
<organism evidence="8 9">
    <name type="scientific">Sediminihabitans luteus</name>
    <dbReference type="NCBI Taxonomy" id="1138585"/>
    <lineage>
        <taxon>Bacteria</taxon>
        <taxon>Bacillati</taxon>
        <taxon>Actinomycetota</taxon>
        <taxon>Actinomycetes</taxon>
        <taxon>Micrococcales</taxon>
        <taxon>Cellulomonadaceae</taxon>
        <taxon>Sediminihabitans</taxon>
    </lineage>
</organism>
<dbReference type="SUPFAM" id="SSF54001">
    <property type="entry name" value="Cysteine proteinases"/>
    <property type="match status" value="1"/>
</dbReference>
<dbReference type="InterPro" id="IPR051794">
    <property type="entry name" value="PG_Endopeptidase_C40"/>
</dbReference>
<dbReference type="EMBL" id="PGFE01000001">
    <property type="protein sequence ID" value="PJJ77668.1"/>
    <property type="molecule type" value="Genomic_DNA"/>
</dbReference>
<reference evidence="8 9" key="1">
    <citation type="submission" date="2017-11" db="EMBL/GenBank/DDBJ databases">
        <title>Genomic Encyclopedia of Archaeal and Bacterial Type Strains, Phase II (KMG-II): From Individual Species to Whole Genera.</title>
        <authorList>
            <person name="Goeker M."/>
        </authorList>
    </citation>
    <scope>NUCLEOTIDE SEQUENCE [LARGE SCALE GENOMIC DNA]</scope>
    <source>
        <strain evidence="8 9">DSM 25478</strain>
    </source>
</reference>
<dbReference type="AlphaFoldDB" id="A0A2M9D102"/>
<feature type="signal peptide" evidence="6">
    <location>
        <begin position="1"/>
        <end position="41"/>
    </location>
</feature>
<keyword evidence="3" id="KW-0378">Hydrolase</keyword>
<dbReference type="Proteomes" id="UP000231693">
    <property type="component" value="Unassembled WGS sequence"/>
</dbReference>
<dbReference type="InterPro" id="IPR000064">
    <property type="entry name" value="NLP_P60_dom"/>
</dbReference>
<dbReference type="PROSITE" id="PS51318">
    <property type="entry name" value="TAT"/>
    <property type="match status" value="1"/>
</dbReference>
<dbReference type="RefSeq" id="WP_239073135.1">
    <property type="nucleotide sequence ID" value="NZ_BOOX01000003.1"/>
</dbReference>
<feature type="chain" id="PRO_5014792936" evidence="6">
    <location>
        <begin position="42"/>
        <end position="269"/>
    </location>
</feature>
<keyword evidence="4" id="KW-0788">Thiol protease</keyword>
<evidence type="ECO:0000313" key="9">
    <source>
        <dbReference type="Proteomes" id="UP000231693"/>
    </source>
</evidence>
<dbReference type="PANTHER" id="PTHR47359:SF3">
    <property type="entry name" value="NLP_P60 DOMAIN-CONTAINING PROTEIN-RELATED"/>
    <property type="match status" value="1"/>
</dbReference>
<dbReference type="Gene3D" id="3.90.1720.10">
    <property type="entry name" value="endopeptidase domain like (from Nostoc punctiforme)"/>
    <property type="match status" value="1"/>
</dbReference>
<dbReference type="Pfam" id="PF00877">
    <property type="entry name" value="NLPC_P60"/>
    <property type="match status" value="1"/>
</dbReference>
<keyword evidence="6" id="KW-0732">Signal</keyword>
<evidence type="ECO:0000256" key="5">
    <source>
        <dbReference type="SAM" id="MobiDB-lite"/>
    </source>
</evidence>
<keyword evidence="2" id="KW-0645">Protease</keyword>
<comment type="caution">
    <text evidence="8">The sequence shown here is derived from an EMBL/GenBank/DDBJ whole genome shotgun (WGS) entry which is preliminary data.</text>
</comment>
<accession>A0A2M9D102</accession>